<dbReference type="AlphaFoldDB" id="A0ABD0MR75"/>
<sequence>MSGVNDDHYVIITSSNTTPQIAQSEIFDITYIPALASKQGKLLDCDSWSK</sequence>
<gene>
    <name evidence="1" type="ORF">M9458_053064</name>
</gene>
<name>A0ABD0MR75_CIRMR</name>
<keyword evidence="2" id="KW-1185">Reference proteome</keyword>
<dbReference type="Proteomes" id="UP001529510">
    <property type="component" value="Unassembled WGS sequence"/>
</dbReference>
<dbReference type="EMBL" id="JAMKFB020000233">
    <property type="protein sequence ID" value="KAL0151663.1"/>
    <property type="molecule type" value="Genomic_DNA"/>
</dbReference>
<evidence type="ECO:0000313" key="1">
    <source>
        <dbReference type="EMBL" id="KAL0151663.1"/>
    </source>
</evidence>
<protein>
    <submittedName>
        <fullName evidence="1">Uncharacterized protein</fullName>
    </submittedName>
</protein>
<organism evidence="1 2">
    <name type="scientific">Cirrhinus mrigala</name>
    <name type="common">Mrigala</name>
    <dbReference type="NCBI Taxonomy" id="683832"/>
    <lineage>
        <taxon>Eukaryota</taxon>
        <taxon>Metazoa</taxon>
        <taxon>Chordata</taxon>
        <taxon>Craniata</taxon>
        <taxon>Vertebrata</taxon>
        <taxon>Euteleostomi</taxon>
        <taxon>Actinopterygii</taxon>
        <taxon>Neopterygii</taxon>
        <taxon>Teleostei</taxon>
        <taxon>Ostariophysi</taxon>
        <taxon>Cypriniformes</taxon>
        <taxon>Cyprinidae</taxon>
        <taxon>Labeoninae</taxon>
        <taxon>Labeonini</taxon>
        <taxon>Cirrhinus</taxon>
    </lineage>
</organism>
<comment type="caution">
    <text evidence="1">The sequence shown here is derived from an EMBL/GenBank/DDBJ whole genome shotgun (WGS) entry which is preliminary data.</text>
</comment>
<feature type="non-terminal residue" evidence="1">
    <location>
        <position position="50"/>
    </location>
</feature>
<evidence type="ECO:0000313" key="2">
    <source>
        <dbReference type="Proteomes" id="UP001529510"/>
    </source>
</evidence>
<proteinExistence type="predicted"/>
<accession>A0ABD0MR75</accession>
<reference evidence="1 2" key="1">
    <citation type="submission" date="2024-05" db="EMBL/GenBank/DDBJ databases">
        <title>Genome sequencing and assembly of Indian major carp, Cirrhinus mrigala (Hamilton, 1822).</title>
        <authorList>
            <person name="Mohindra V."/>
            <person name="Chowdhury L.M."/>
            <person name="Lal K."/>
            <person name="Jena J.K."/>
        </authorList>
    </citation>
    <scope>NUCLEOTIDE SEQUENCE [LARGE SCALE GENOMIC DNA]</scope>
    <source>
        <strain evidence="1">CM1030</strain>
        <tissue evidence="1">Blood</tissue>
    </source>
</reference>